<feature type="transmembrane region" description="Helical" evidence="1">
    <location>
        <begin position="63"/>
        <end position="81"/>
    </location>
</feature>
<accession>A0A850ENC0</accession>
<dbReference type="AlphaFoldDB" id="A0A850ENC0"/>
<evidence type="ECO:0008006" key="4">
    <source>
        <dbReference type="Google" id="ProtNLM"/>
    </source>
</evidence>
<feature type="transmembrane region" description="Helical" evidence="1">
    <location>
        <begin position="37"/>
        <end position="56"/>
    </location>
</feature>
<keyword evidence="3" id="KW-1185">Reference proteome</keyword>
<evidence type="ECO:0000313" key="3">
    <source>
        <dbReference type="Proteomes" id="UP000564806"/>
    </source>
</evidence>
<proteinExistence type="predicted"/>
<reference evidence="2" key="1">
    <citation type="submission" date="2020-06" db="EMBL/GenBank/DDBJ databases">
        <title>Paenibacillus sp. nov., isolated from soil.</title>
        <authorList>
            <person name="Seo Y.L."/>
        </authorList>
    </citation>
    <scope>NUCLEOTIDE SEQUENCE [LARGE SCALE GENOMIC DNA]</scope>
    <source>
        <strain evidence="2">JW14</strain>
    </source>
</reference>
<sequence length="83" mass="9402">MKYLLRILGILFSLATIALALYLLINDNNRADQAMRTWSMVTMCGAVIFNGAHFYTRRKDNRGLISVIVGIIILLVVVIKFPF</sequence>
<comment type="caution">
    <text evidence="2">The sequence shown here is derived from an EMBL/GenBank/DDBJ whole genome shotgun (WGS) entry which is preliminary data.</text>
</comment>
<keyword evidence="1" id="KW-0812">Transmembrane</keyword>
<evidence type="ECO:0000313" key="2">
    <source>
        <dbReference type="EMBL" id="NUU62628.1"/>
    </source>
</evidence>
<dbReference type="RefSeq" id="WP_175373080.1">
    <property type="nucleotide sequence ID" value="NZ_JABWCS010000215.1"/>
</dbReference>
<organism evidence="2 3">
    <name type="scientific">Paenibacillus agri</name>
    <dbReference type="NCBI Taxonomy" id="2744309"/>
    <lineage>
        <taxon>Bacteria</taxon>
        <taxon>Bacillati</taxon>
        <taxon>Bacillota</taxon>
        <taxon>Bacilli</taxon>
        <taxon>Bacillales</taxon>
        <taxon>Paenibacillaceae</taxon>
        <taxon>Paenibacillus</taxon>
    </lineage>
</organism>
<name>A0A850ENC0_9BACL</name>
<feature type="transmembrane region" description="Helical" evidence="1">
    <location>
        <begin position="7"/>
        <end position="25"/>
    </location>
</feature>
<dbReference type="EMBL" id="JABWCS010000215">
    <property type="protein sequence ID" value="NUU62628.1"/>
    <property type="molecule type" value="Genomic_DNA"/>
</dbReference>
<protein>
    <recommendedName>
        <fullName evidence="4">DUF3953 domain-containing protein</fullName>
    </recommendedName>
</protein>
<keyword evidence="1" id="KW-0472">Membrane</keyword>
<evidence type="ECO:0000256" key="1">
    <source>
        <dbReference type="SAM" id="Phobius"/>
    </source>
</evidence>
<dbReference type="Proteomes" id="UP000564806">
    <property type="component" value="Unassembled WGS sequence"/>
</dbReference>
<gene>
    <name evidence="2" type="ORF">HPT30_19980</name>
</gene>
<keyword evidence="1" id="KW-1133">Transmembrane helix</keyword>